<dbReference type="PRINTS" id="PR00134">
    <property type="entry name" value="GLHYDRLASE10"/>
</dbReference>
<keyword evidence="2" id="KW-0378">Hydrolase</keyword>
<dbReference type="GO" id="GO:0031176">
    <property type="term" value="F:endo-1,4-beta-xylanase activity"/>
    <property type="evidence" value="ECO:0007669"/>
    <property type="project" value="UniProtKB-ARBA"/>
</dbReference>
<evidence type="ECO:0000256" key="1">
    <source>
        <dbReference type="ARBA" id="ARBA00007495"/>
    </source>
</evidence>
<reference evidence="6 7" key="1">
    <citation type="submission" date="2024-01" db="EMBL/GenBank/DDBJ databases">
        <title>The complete chloroplast genome sequence of Lithospermum erythrorhizon: insights into the phylogenetic relationship among Boraginaceae species and the maternal lineages of purple gromwells.</title>
        <authorList>
            <person name="Okada T."/>
            <person name="Watanabe K."/>
        </authorList>
    </citation>
    <scope>NUCLEOTIDE SEQUENCE [LARGE SCALE GENOMIC DNA]</scope>
</reference>
<keyword evidence="3" id="KW-0119">Carbohydrate metabolism</keyword>
<dbReference type="PANTHER" id="PTHR31490:SF3">
    <property type="entry name" value="GLYCOSYL HYDROLASE FAMILY 10 PROTEIN"/>
    <property type="match status" value="1"/>
</dbReference>
<dbReference type="GO" id="GO:0000272">
    <property type="term" value="P:polysaccharide catabolic process"/>
    <property type="evidence" value="ECO:0007669"/>
    <property type="project" value="UniProtKB-KW"/>
</dbReference>
<proteinExistence type="inferred from homology"/>
<evidence type="ECO:0000256" key="4">
    <source>
        <dbReference type="ARBA" id="ARBA00023326"/>
    </source>
</evidence>
<dbReference type="InterPro" id="IPR017853">
    <property type="entry name" value="GH"/>
</dbReference>
<dbReference type="AlphaFoldDB" id="A0AAV3NRL9"/>
<dbReference type="Pfam" id="PF00331">
    <property type="entry name" value="Glyco_hydro_10"/>
    <property type="match status" value="1"/>
</dbReference>
<dbReference type="InterPro" id="IPR044846">
    <property type="entry name" value="GH10"/>
</dbReference>
<comment type="caution">
    <text evidence="6">The sequence shown here is derived from an EMBL/GenBank/DDBJ whole genome shotgun (WGS) entry which is preliminary data.</text>
</comment>
<feature type="domain" description="GH10" evidence="5">
    <location>
        <begin position="1"/>
        <end position="166"/>
    </location>
</feature>
<dbReference type="InterPro" id="IPR001000">
    <property type="entry name" value="GH10_dom"/>
</dbReference>
<dbReference type="Gene3D" id="3.20.20.80">
    <property type="entry name" value="Glycosidases"/>
    <property type="match status" value="1"/>
</dbReference>
<accession>A0AAV3NRL9</accession>
<keyword evidence="6" id="KW-0482">Metalloprotease</keyword>
<evidence type="ECO:0000313" key="6">
    <source>
        <dbReference type="EMBL" id="GAA0141512.1"/>
    </source>
</evidence>
<dbReference type="SUPFAM" id="SSF51445">
    <property type="entry name" value="(Trans)glycosidases"/>
    <property type="match status" value="1"/>
</dbReference>
<evidence type="ECO:0000259" key="5">
    <source>
        <dbReference type="PROSITE" id="PS51760"/>
    </source>
</evidence>
<gene>
    <name evidence="6" type="ORF">LIER_02640</name>
</gene>
<dbReference type="EMBL" id="BAABME010000291">
    <property type="protein sequence ID" value="GAA0141512.1"/>
    <property type="molecule type" value="Genomic_DNA"/>
</dbReference>
<name>A0AAV3NRL9_LITER</name>
<organism evidence="6 7">
    <name type="scientific">Lithospermum erythrorhizon</name>
    <name type="common">Purple gromwell</name>
    <name type="synonym">Lithospermum officinale var. erythrorhizon</name>
    <dbReference type="NCBI Taxonomy" id="34254"/>
    <lineage>
        <taxon>Eukaryota</taxon>
        <taxon>Viridiplantae</taxon>
        <taxon>Streptophyta</taxon>
        <taxon>Embryophyta</taxon>
        <taxon>Tracheophyta</taxon>
        <taxon>Spermatophyta</taxon>
        <taxon>Magnoliopsida</taxon>
        <taxon>eudicotyledons</taxon>
        <taxon>Gunneridae</taxon>
        <taxon>Pentapetalae</taxon>
        <taxon>asterids</taxon>
        <taxon>lamiids</taxon>
        <taxon>Boraginales</taxon>
        <taxon>Boraginaceae</taxon>
        <taxon>Boraginoideae</taxon>
        <taxon>Lithospermeae</taxon>
        <taxon>Lithospermum</taxon>
    </lineage>
</organism>
<evidence type="ECO:0000313" key="7">
    <source>
        <dbReference type="Proteomes" id="UP001454036"/>
    </source>
</evidence>
<dbReference type="Proteomes" id="UP001454036">
    <property type="component" value="Unassembled WGS sequence"/>
</dbReference>
<keyword evidence="7" id="KW-1185">Reference proteome</keyword>
<comment type="similarity">
    <text evidence="1">Belongs to the glycosyl hydrolase 10 (cellulase F) family.</text>
</comment>
<keyword evidence="4" id="KW-0624">Polysaccharide degradation</keyword>
<evidence type="ECO:0000256" key="2">
    <source>
        <dbReference type="ARBA" id="ARBA00022801"/>
    </source>
</evidence>
<keyword evidence="6" id="KW-0645">Protease</keyword>
<evidence type="ECO:0000256" key="3">
    <source>
        <dbReference type="ARBA" id="ARBA00023277"/>
    </source>
</evidence>
<protein>
    <submittedName>
        <fullName evidence="6">Metalloprotease</fullName>
    </submittedName>
</protein>
<sequence>MNRYKNNFINWDVCNEVLHYDFYKERLGPNATLDFFETAQKLDPLAKLFMNDFYVVESCDDMNSTVDAYILRMKELEQAGMLMDGIGIEGHFGVPNLPLMRAVLDKLATLQLPIWLSEARYLEAVLRKGFSHPSVNGIVVWAAIHPYGCYEMCMLNLPTGNVMDNLLKEWQTGTVNGQTDEHGSFSFDGFLGEYKVTVNYLDRTTNLTFSLRSGSETKHVNIHL</sequence>
<dbReference type="PANTHER" id="PTHR31490">
    <property type="entry name" value="GLYCOSYL HYDROLASE"/>
    <property type="match status" value="1"/>
</dbReference>
<dbReference type="PROSITE" id="PS51760">
    <property type="entry name" value="GH10_2"/>
    <property type="match status" value="1"/>
</dbReference>
<dbReference type="GO" id="GO:0008237">
    <property type="term" value="F:metallopeptidase activity"/>
    <property type="evidence" value="ECO:0007669"/>
    <property type="project" value="UniProtKB-KW"/>
</dbReference>